<dbReference type="InterPro" id="IPR015424">
    <property type="entry name" value="PyrdxlP-dep_Trfase"/>
</dbReference>
<protein>
    <submittedName>
        <fullName evidence="7">Aminotransferase class III-fold pyridoxal phosphate-dependent enzyme</fullName>
    </submittedName>
</protein>
<name>A0ABU3UT46_9ACTN</name>
<dbReference type="InterPro" id="IPR023213">
    <property type="entry name" value="CAT-like_dom_sf"/>
</dbReference>
<dbReference type="PROSITE" id="PS50075">
    <property type="entry name" value="CARRIER"/>
    <property type="match status" value="1"/>
</dbReference>
<dbReference type="SUPFAM" id="SSF47336">
    <property type="entry name" value="ACP-like"/>
    <property type="match status" value="1"/>
</dbReference>
<evidence type="ECO:0000256" key="2">
    <source>
        <dbReference type="ARBA" id="ARBA00022450"/>
    </source>
</evidence>
<feature type="compositionally biased region" description="Low complexity" evidence="5">
    <location>
        <begin position="42"/>
        <end position="53"/>
    </location>
</feature>
<dbReference type="RefSeq" id="WP_143608207.1">
    <property type="nucleotide sequence ID" value="NZ_CP107955.1"/>
</dbReference>
<keyword evidence="2" id="KW-0596">Phosphopantetheine</keyword>
<dbReference type="Gene3D" id="3.30.559.10">
    <property type="entry name" value="Chloramphenicol acetyltransferase-like domain"/>
    <property type="match status" value="2"/>
</dbReference>
<comment type="cofactor">
    <cofactor evidence="1">
        <name>pantetheine 4'-phosphate</name>
        <dbReference type="ChEBI" id="CHEBI:47942"/>
    </cofactor>
</comment>
<dbReference type="Pfam" id="PF00668">
    <property type="entry name" value="Condensation"/>
    <property type="match status" value="2"/>
</dbReference>
<dbReference type="SMART" id="SM00823">
    <property type="entry name" value="PKS_PP"/>
    <property type="match status" value="1"/>
</dbReference>
<sequence>MTTVRTSPASQASAEAVARTVAVSGRLDELLTAARHRTEPSAGQPAEAPAGQPAEPPLQHGPHVTLPPDSGMSGTGASDAQRAHADDLVRRFTERTRTSKELAQRHRTVLADSRAVVGFRRATKEMQYPIAARSAHGARLTDVDGNDYTDITMGFGALLLGHEPAPVTEAVRRHLADGLRLGPRSEDTGVAAELLAELTGMERVAFANSGTEANSAALRLARAATGRDRVVMFRGSYHGHIDSVLGRPGPDGRHAVPVSRGVPASAVSELLVLEYGSQESLDVIDELGDTIAAVLVEPVQCRNPALRPVAFLRALRELTARRAIVLLFDEMLTGLRPHPRGAQHHYGVVPDLATYGKALGSGHPIGAIAGRADLMDGIDGGFWRYGDDSRPTRDTTFFGGTYIQHPLSMAAARAVLTHLKERGPELQQTLNARTDVLAADLDDFFRAEEFPLETAHFGSMFRFTHRADMELLYHHLLLRGIYVWEWRSFYLSTAHTDTDVERITDAVKDSLRELRAGGYFPTTPRHRRRHGHGDAAERPAPDFGVYFFGDHPDGEDSAQAYERLIETARFADTHDFSTLWLPERHFHSFGGLFPNPSVLAAALARETRRIRLHAGSVVLPLHDPVRIAEEWAVADNLSGGRVGIGCASGWHASDFALHPDRFTDRTEIAFRHLEDVRRLWRGESVARRTGEGHPIDVRLHPRPVQELPPMCLATSGRRASYEEAARRDLGIVTNLMNQTVEQLAANIRHYRRLRAESGLDPDAGRVTVLLHTHLAEDHAAARTAAREPMSRYLRSSLQMRSAASALGGRPEDVADASEADLAYLFDRAYDRYCDQRALIGSPDTCAATVDALRAAGVDEIAALVDFGLPPEEMKAGLEQLDVLRRRYHEPPTQPKKPKKPEERRAPATPAQRRLWLAATLIANPAAYNEIQGVRLRGPLDVEALRTAVDGLVRRHDGLRTAFVAGGDGVFQVVREDRDRACPALVVDDVRGRDADEVIRAALREESTRAYDLAAGPLFTPRLLRLADDDHALILGTHHLVTDGHSAGLVAADLGEFYRAAAEGRAPRFERAAGSTLDTIAVTGGADDLDWWRAHLGDGPGAPALPTDRPRTRTVAGRGGAVGLRLGPERAGRLREWSGRQGVTLFATLLTAWRIVLRQYAGQDDFVIGSTFGRRTPETRDTVGFHVSLLPLRGTLTDRTTLTDAVRATRDTLFAADARQHVDLDALSAARHPDPGNPRPLVTVSADLDTAPLTALALPGLRATPLDGGTESAPLELALMATRLPDGDLDLRLRHDADLFDEATARGYLDRLENVLAGMTAGAAATVGDLTPGSVTPGTPDGAHRLRTLWRHTLGPVGDLTPDANFFELGGNSIGAIRLVNRVRDSFGVEYPLADFFADATLGAMTARLAPPRGVTVVDTAPVSDQQARMIAGVLSMPRPEVWNIPTRIRFTGPLDVAALRTAVAGLLDRHHGLRCRFVPADGRPVPSYGTDDGTGWRQEVLDVPPPPLPVEDLTGIAAESERHARAEELCREAAATPITVTDSALPVLPVLRLVRLAPDRWTLMFVVHHICVDGWSLSLLLGELAALYTAAAAGRPHGLPEPAAQCTDYARWQREHADPAEEARRSAYWTRYLEGIPAAVEIPGDRARPAVPSGDGDTLRGTASGELRRAVEELAAARHTTPFGVAATALGVLVARRSGVRDIAMGTPYAHRERSAFESMVALTSTGVVVRVTPDPDETRGALVERTGVGALEATAHVLPTARIVRALRESGARAVPERFPLTIAFQNSLDTDIEIPGLDVEVDDLAPPVSRGDLSFGLAPRRDPAKGYRTFLEYSADLWDPATAQELLDDWQAVLAELCTRPDAPVASLLNPLQPLRKA</sequence>
<dbReference type="InterPro" id="IPR036736">
    <property type="entry name" value="ACP-like_sf"/>
</dbReference>
<dbReference type="EMBL" id="JARAKF010000001">
    <property type="protein sequence ID" value="MDU8997111.1"/>
    <property type="molecule type" value="Genomic_DNA"/>
</dbReference>
<feature type="region of interest" description="Disordered" evidence="5">
    <location>
        <begin position="888"/>
        <end position="908"/>
    </location>
</feature>
<accession>A0ABU3UT46</accession>
<organism evidence="7 8">
    <name type="scientific">Streptomyces mirabilis</name>
    <dbReference type="NCBI Taxonomy" id="68239"/>
    <lineage>
        <taxon>Bacteria</taxon>
        <taxon>Bacillati</taxon>
        <taxon>Actinomycetota</taxon>
        <taxon>Actinomycetes</taxon>
        <taxon>Kitasatosporales</taxon>
        <taxon>Streptomycetaceae</taxon>
        <taxon>Streptomyces</taxon>
    </lineage>
</organism>
<dbReference type="GO" id="GO:0008483">
    <property type="term" value="F:transaminase activity"/>
    <property type="evidence" value="ECO:0007669"/>
    <property type="project" value="UniProtKB-KW"/>
</dbReference>
<keyword evidence="7" id="KW-0808">Transferase</keyword>
<gene>
    <name evidence="7" type="ORF">PU648_33145</name>
</gene>
<evidence type="ECO:0000256" key="4">
    <source>
        <dbReference type="ARBA" id="ARBA00022898"/>
    </source>
</evidence>
<dbReference type="NCBIfam" id="TIGR04020">
    <property type="entry name" value="seco_metab_LLM"/>
    <property type="match status" value="1"/>
</dbReference>
<dbReference type="InterPro" id="IPR006162">
    <property type="entry name" value="Ppantetheine_attach_site"/>
</dbReference>
<dbReference type="PANTHER" id="PTHR45527:SF1">
    <property type="entry name" value="FATTY ACID SYNTHASE"/>
    <property type="match status" value="1"/>
</dbReference>
<keyword evidence="3" id="KW-0597">Phosphoprotein</keyword>
<evidence type="ECO:0000313" key="7">
    <source>
        <dbReference type="EMBL" id="MDU8997111.1"/>
    </source>
</evidence>
<feature type="region of interest" description="Disordered" evidence="5">
    <location>
        <begin position="29"/>
        <end position="84"/>
    </location>
</feature>
<dbReference type="Pfam" id="PF00550">
    <property type="entry name" value="PP-binding"/>
    <property type="match status" value="1"/>
</dbReference>
<feature type="domain" description="Carrier" evidence="6">
    <location>
        <begin position="1336"/>
        <end position="1412"/>
    </location>
</feature>
<reference evidence="7 8" key="1">
    <citation type="submission" date="2023-02" db="EMBL/GenBank/DDBJ databases">
        <authorList>
            <person name="Maleckis M."/>
        </authorList>
    </citation>
    <scope>NUCLEOTIDE SEQUENCE [LARGE SCALE GENOMIC DNA]</scope>
    <source>
        <strain evidence="7 8">P8-A2</strain>
    </source>
</reference>
<dbReference type="CDD" id="cd19531">
    <property type="entry name" value="LCL_NRPS-like"/>
    <property type="match status" value="1"/>
</dbReference>
<keyword evidence="4" id="KW-0663">Pyridoxal phosphate</keyword>
<dbReference type="Gene3D" id="3.90.1150.10">
    <property type="entry name" value="Aspartate Aminotransferase, domain 1"/>
    <property type="match status" value="1"/>
</dbReference>
<dbReference type="SUPFAM" id="SSF51679">
    <property type="entry name" value="Bacterial luciferase-like"/>
    <property type="match status" value="1"/>
</dbReference>
<dbReference type="InterPro" id="IPR005814">
    <property type="entry name" value="Aminotrans_3"/>
</dbReference>
<dbReference type="PANTHER" id="PTHR45527">
    <property type="entry name" value="NONRIBOSOMAL PEPTIDE SYNTHETASE"/>
    <property type="match status" value="1"/>
</dbReference>
<dbReference type="Gene3D" id="3.40.640.10">
    <property type="entry name" value="Type I PLP-dependent aspartate aminotransferase-like (Major domain)"/>
    <property type="match status" value="1"/>
</dbReference>
<dbReference type="Pfam" id="PF00296">
    <property type="entry name" value="Bac_luciferase"/>
    <property type="match status" value="1"/>
</dbReference>
<proteinExistence type="predicted"/>
<evidence type="ECO:0000256" key="5">
    <source>
        <dbReference type="SAM" id="MobiDB-lite"/>
    </source>
</evidence>
<dbReference type="InterPro" id="IPR024011">
    <property type="entry name" value="Biosynth_lucif-like_mOase_dom"/>
</dbReference>
<dbReference type="InterPro" id="IPR020806">
    <property type="entry name" value="PKS_PP-bd"/>
</dbReference>
<dbReference type="InterPro" id="IPR009081">
    <property type="entry name" value="PP-bd_ACP"/>
</dbReference>
<dbReference type="SUPFAM" id="SSF53383">
    <property type="entry name" value="PLP-dependent transferases"/>
    <property type="match status" value="1"/>
</dbReference>
<dbReference type="InterPro" id="IPR011251">
    <property type="entry name" value="Luciferase-like_dom"/>
</dbReference>
<dbReference type="InterPro" id="IPR015421">
    <property type="entry name" value="PyrdxlP-dep_Trfase_major"/>
</dbReference>
<dbReference type="InterPro" id="IPR036661">
    <property type="entry name" value="Luciferase-like_sf"/>
</dbReference>
<comment type="caution">
    <text evidence="7">The sequence shown here is derived from an EMBL/GenBank/DDBJ whole genome shotgun (WGS) entry which is preliminary data.</text>
</comment>
<keyword evidence="7" id="KW-0032">Aminotransferase</keyword>
<dbReference type="Proteomes" id="UP001257627">
    <property type="component" value="Unassembled WGS sequence"/>
</dbReference>
<dbReference type="InterPro" id="IPR015422">
    <property type="entry name" value="PyrdxlP-dep_Trfase_small"/>
</dbReference>
<evidence type="ECO:0000256" key="3">
    <source>
        <dbReference type="ARBA" id="ARBA00022553"/>
    </source>
</evidence>
<dbReference type="Gene3D" id="1.10.1200.10">
    <property type="entry name" value="ACP-like"/>
    <property type="match status" value="1"/>
</dbReference>
<dbReference type="Gene3D" id="3.30.559.30">
    <property type="entry name" value="Nonribosomal peptide synthetase, condensation domain"/>
    <property type="match status" value="2"/>
</dbReference>
<dbReference type="Pfam" id="PF00202">
    <property type="entry name" value="Aminotran_3"/>
    <property type="match status" value="1"/>
</dbReference>
<dbReference type="SUPFAM" id="SSF52777">
    <property type="entry name" value="CoA-dependent acyltransferases"/>
    <property type="match status" value="4"/>
</dbReference>
<evidence type="ECO:0000259" key="6">
    <source>
        <dbReference type="PROSITE" id="PS50075"/>
    </source>
</evidence>
<dbReference type="PROSITE" id="PS00012">
    <property type="entry name" value="PHOSPHOPANTETHEINE"/>
    <property type="match status" value="1"/>
</dbReference>
<keyword evidence="8" id="KW-1185">Reference proteome</keyword>
<dbReference type="Gene3D" id="3.20.20.30">
    <property type="entry name" value="Luciferase-like domain"/>
    <property type="match status" value="1"/>
</dbReference>
<evidence type="ECO:0000313" key="8">
    <source>
        <dbReference type="Proteomes" id="UP001257627"/>
    </source>
</evidence>
<evidence type="ECO:0000256" key="1">
    <source>
        <dbReference type="ARBA" id="ARBA00001957"/>
    </source>
</evidence>
<dbReference type="InterPro" id="IPR001242">
    <property type="entry name" value="Condensation_dom"/>
</dbReference>